<organism evidence="1 2">
    <name type="scientific">Coptotermes formosanus</name>
    <name type="common">Formosan subterranean termite</name>
    <dbReference type="NCBI Taxonomy" id="36987"/>
    <lineage>
        <taxon>Eukaryota</taxon>
        <taxon>Metazoa</taxon>
        <taxon>Ecdysozoa</taxon>
        <taxon>Arthropoda</taxon>
        <taxon>Hexapoda</taxon>
        <taxon>Insecta</taxon>
        <taxon>Pterygota</taxon>
        <taxon>Neoptera</taxon>
        <taxon>Polyneoptera</taxon>
        <taxon>Dictyoptera</taxon>
        <taxon>Blattodea</taxon>
        <taxon>Blattoidea</taxon>
        <taxon>Termitoidae</taxon>
        <taxon>Rhinotermitidae</taxon>
        <taxon>Coptotermes</taxon>
    </lineage>
</organism>
<evidence type="ECO:0000313" key="1">
    <source>
        <dbReference type="EMBL" id="GFG39086.1"/>
    </source>
</evidence>
<dbReference type="InParanoid" id="A0A6L2Q2X8"/>
<sequence length="137" mass="16675">MGRRCGMEMNVEETRVMRISRQPSPIQIMIDQKQLKSVKYFNCLESHGKSSIEQEEYFTRQLDLKLRKKLVKCYIWSIAFYGAETWTLREVDQKCLESFETWPWGRIQKISWTDRMRNEALHRVKEERNILQTIKRR</sequence>
<proteinExistence type="predicted"/>
<dbReference type="AlphaFoldDB" id="A0A6L2Q2X8"/>
<gene>
    <name evidence="1" type="ORF">Cfor_11199</name>
</gene>
<name>A0A6L2Q2X8_COPFO</name>
<dbReference type="OrthoDB" id="8196546at2759"/>
<comment type="caution">
    <text evidence="1">The sequence shown here is derived from an EMBL/GenBank/DDBJ whole genome shotgun (WGS) entry which is preliminary data.</text>
</comment>
<dbReference type="EMBL" id="BLKM01000867">
    <property type="protein sequence ID" value="GFG39086.1"/>
    <property type="molecule type" value="Genomic_DNA"/>
</dbReference>
<accession>A0A6L2Q2X8</accession>
<dbReference type="Proteomes" id="UP000502823">
    <property type="component" value="Unassembled WGS sequence"/>
</dbReference>
<keyword evidence="2" id="KW-1185">Reference proteome</keyword>
<evidence type="ECO:0000313" key="2">
    <source>
        <dbReference type="Proteomes" id="UP000502823"/>
    </source>
</evidence>
<reference evidence="2" key="1">
    <citation type="submission" date="2020-01" db="EMBL/GenBank/DDBJ databases">
        <title>Draft genome sequence of the Termite Coptotermes fromosanus.</title>
        <authorList>
            <person name="Itakura S."/>
            <person name="Yosikawa Y."/>
            <person name="Umezawa K."/>
        </authorList>
    </citation>
    <scope>NUCLEOTIDE SEQUENCE [LARGE SCALE GENOMIC DNA]</scope>
</reference>
<protein>
    <submittedName>
        <fullName evidence="1">Uncharacterized protein</fullName>
    </submittedName>
</protein>